<sequence length="136" mass="14113">MSSSASPSRGLVGPLVVAGSCDLIALVVFVAIGRRSHNEAGSVTGFLTTLWPFLIGAAIGWAVAYALTRSDVFLPSRIVPSGVVIWVSTVIAGMILRVVSGQGTAVSFIIVATIATGVLLIGWRALTAFSEARRSR</sequence>
<evidence type="ECO:0008006" key="4">
    <source>
        <dbReference type="Google" id="ProtNLM"/>
    </source>
</evidence>
<keyword evidence="1" id="KW-0812">Transmembrane</keyword>
<proteinExistence type="predicted"/>
<dbReference type="eggNOG" id="ENOG503310N">
    <property type="taxonomic scope" value="Bacteria"/>
</dbReference>
<gene>
    <name evidence="2" type="ORF">GM1_005_01120</name>
</gene>
<dbReference type="RefSeq" id="WP_008377118.1">
    <property type="nucleotide sequence ID" value="NZ_BAOP01000005.1"/>
</dbReference>
<dbReference type="EMBL" id="BAOP01000005">
    <property type="protein sequence ID" value="GAC78929.1"/>
    <property type="molecule type" value="Genomic_DNA"/>
</dbReference>
<feature type="transmembrane region" description="Helical" evidence="1">
    <location>
        <begin position="105"/>
        <end position="126"/>
    </location>
</feature>
<dbReference type="Proteomes" id="UP000035009">
    <property type="component" value="Unassembled WGS sequence"/>
</dbReference>
<accession>M3VE20</accession>
<feature type="transmembrane region" description="Helical" evidence="1">
    <location>
        <begin position="12"/>
        <end position="33"/>
    </location>
</feature>
<comment type="caution">
    <text evidence="2">The sequence shown here is derived from an EMBL/GenBank/DDBJ whole genome shotgun (WGS) entry which is preliminary data.</text>
</comment>
<keyword evidence="1" id="KW-0472">Membrane</keyword>
<evidence type="ECO:0000313" key="3">
    <source>
        <dbReference type="Proteomes" id="UP000035009"/>
    </source>
</evidence>
<keyword evidence="1" id="KW-1133">Transmembrane helix</keyword>
<dbReference type="OrthoDB" id="3698172at2"/>
<evidence type="ECO:0000313" key="2">
    <source>
        <dbReference type="EMBL" id="GAC78929.1"/>
    </source>
</evidence>
<organism evidence="2 3">
    <name type="scientific">Gordonia malaquae NBRC 108250</name>
    <dbReference type="NCBI Taxonomy" id="1223542"/>
    <lineage>
        <taxon>Bacteria</taxon>
        <taxon>Bacillati</taxon>
        <taxon>Actinomycetota</taxon>
        <taxon>Actinomycetes</taxon>
        <taxon>Mycobacteriales</taxon>
        <taxon>Gordoniaceae</taxon>
        <taxon>Gordonia</taxon>
    </lineage>
</organism>
<keyword evidence="3" id="KW-1185">Reference proteome</keyword>
<name>M3VE20_GORML</name>
<protein>
    <recommendedName>
        <fullName evidence="4">DUF3054 domain-containing protein</fullName>
    </recommendedName>
</protein>
<dbReference type="STRING" id="410332.SAMN04488550_0439"/>
<evidence type="ECO:0000256" key="1">
    <source>
        <dbReference type="SAM" id="Phobius"/>
    </source>
</evidence>
<reference evidence="2 3" key="1">
    <citation type="submission" date="2013-02" db="EMBL/GenBank/DDBJ databases">
        <title>Whole genome shotgun sequence of Gordonia malaquae NBRC 108250.</title>
        <authorList>
            <person name="Yoshida I."/>
            <person name="Hosoyama A."/>
            <person name="Tsuchikane K."/>
            <person name="Ando Y."/>
            <person name="Baba S."/>
            <person name="Ohji S."/>
            <person name="Hamada M."/>
            <person name="Tamura T."/>
            <person name="Yamazoe A."/>
            <person name="Yamazaki S."/>
            <person name="Fujita N."/>
        </authorList>
    </citation>
    <scope>NUCLEOTIDE SEQUENCE [LARGE SCALE GENOMIC DNA]</scope>
    <source>
        <strain evidence="2 3">NBRC 108250</strain>
    </source>
</reference>
<feature type="transmembrane region" description="Helical" evidence="1">
    <location>
        <begin position="45"/>
        <end position="67"/>
    </location>
</feature>
<feature type="transmembrane region" description="Helical" evidence="1">
    <location>
        <begin position="79"/>
        <end position="99"/>
    </location>
</feature>
<dbReference type="InterPro" id="IPR021414">
    <property type="entry name" value="DUF3054"/>
</dbReference>
<dbReference type="Pfam" id="PF11255">
    <property type="entry name" value="DUF3054"/>
    <property type="match status" value="1"/>
</dbReference>
<dbReference type="AlphaFoldDB" id="M3VE20"/>